<evidence type="ECO:0000313" key="5">
    <source>
        <dbReference type="Proteomes" id="UP001193081"/>
    </source>
</evidence>
<dbReference type="PANTHER" id="PTHR35841:SF1">
    <property type="entry name" value="PHOSPHONATES-BINDING PERIPLASMIC PROTEIN"/>
    <property type="match status" value="1"/>
</dbReference>
<reference evidence="4 5" key="1">
    <citation type="submission" date="2021-03" db="EMBL/GenBank/DDBJ databases">
        <authorList>
            <person name="Grouzdev D.S."/>
        </authorList>
    </citation>
    <scope>NUCLEOTIDE SEQUENCE [LARGE SCALE GENOMIC DNA]</scope>
    <source>
        <strain evidence="4 5">M50-1</strain>
    </source>
</reference>
<dbReference type="EMBL" id="SIJK02000018">
    <property type="protein sequence ID" value="MBP1466310.1"/>
    <property type="molecule type" value="Genomic_DNA"/>
</dbReference>
<keyword evidence="5" id="KW-1185">Reference proteome</keyword>
<keyword evidence="2 3" id="KW-0732">Signal</keyword>
<sequence>MRMLVSLRILAMVMLATIILAACGAQPAAPAAAPATDVPAAAPATEVPAAAAPEACPRPAEMDERFCDADGDLVADAPTDPALWVNPDTLIFAYTPVEDPAVYRDVWSDFLAHMEAVTGKKVEFFPVESNAAQLEAMRAGRLHVAGFNTGSNPFAVNFSGFVPFAMMAAEDGSFGYEMEIIVPAGSDVQAIEDLRGRQIAFTAPTSNSGFKAPSALLDAQFGMVEGTDFEATFSGGHDNSILGVANEDYEAAAIANSVMTRMIERGALTADQIRTIYTSDTFPTTGYGHVYNLDPALAEKVREAFFSFEWAGSSLEEEFSKSGEAQFIPITYKEYWAVIREIDAALGVVYTQP</sequence>
<dbReference type="Pfam" id="PF12974">
    <property type="entry name" value="Phosphonate-bd"/>
    <property type="match status" value="1"/>
</dbReference>
<evidence type="ECO:0000256" key="3">
    <source>
        <dbReference type="SAM" id="SignalP"/>
    </source>
</evidence>
<name>A0ABS4DA67_9CHLR</name>
<comment type="similarity">
    <text evidence="1">Belongs to the phosphate/phosphite/phosphonate binding protein family.</text>
</comment>
<dbReference type="NCBIfam" id="TIGR01098">
    <property type="entry name" value="3A0109s03R"/>
    <property type="match status" value="1"/>
</dbReference>
<dbReference type="PROSITE" id="PS51257">
    <property type="entry name" value="PROKAR_LIPOPROTEIN"/>
    <property type="match status" value="1"/>
</dbReference>
<dbReference type="SUPFAM" id="SSF53850">
    <property type="entry name" value="Periplasmic binding protein-like II"/>
    <property type="match status" value="1"/>
</dbReference>
<comment type="caution">
    <text evidence="4">The sequence shown here is derived from an EMBL/GenBank/DDBJ whole genome shotgun (WGS) entry which is preliminary data.</text>
</comment>
<accession>A0ABS4DA67</accession>
<feature type="chain" id="PRO_5047132970" evidence="3">
    <location>
        <begin position="22"/>
        <end position="353"/>
    </location>
</feature>
<feature type="signal peptide" evidence="3">
    <location>
        <begin position="1"/>
        <end position="21"/>
    </location>
</feature>
<dbReference type="PANTHER" id="PTHR35841">
    <property type="entry name" value="PHOSPHONATES-BINDING PERIPLASMIC PROTEIN"/>
    <property type="match status" value="1"/>
</dbReference>
<evidence type="ECO:0000256" key="2">
    <source>
        <dbReference type="ARBA" id="ARBA00022729"/>
    </source>
</evidence>
<proteinExistence type="inferred from homology"/>
<organism evidence="4 5">
    <name type="scientific">Candidatus Chloroploca mongolica</name>
    <dbReference type="NCBI Taxonomy" id="2528176"/>
    <lineage>
        <taxon>Bacteria</taxon>
        <taxon>Bacillati</taxon>
        <taxon>Chloroflexota</taxon>
        <taxon>Chloroflexia</taxon>
        <taxon>Chloroflexales</taxon>
        <taxon>Chloroflexineae</taxon>
        <taxon>Oscillochloridaceae</taxon>
        <taxon>Candidatus Chloroploca</taxon>
    </lineage>
</organism>
<dbReference type="InterPro" id="IPR005770">
    <property type="entry name" value="PhnD"/>
</dbReference>
<evidence type="ECO:0000256" key="1">
    <source>
        <dbReference type="ARBA" id="ARBA00007162"/>
    </source>
</evidence>
<protein>
    <submittedName>
        <fullName evidence="4">Phosphate/phosphite/phosphonate ABC transporter substrate-binding protein</fullName>
    </submittedName>
</protein>
<gene>
    <name evidence="4" type="primary">phnD</name>
    <name evidence="4" type="ORF">EYB53_011390</name>
</gene>
<dbReference type="Proteomes" id="UP001193081">
    <property type="component" value="Unassembled WGS sequence"/>
</dbReference>
<dbReference type="Gene3D" id="3.40.190.10">
    <property type="entry name" value="Periplasmic binding protein-like II"/>
    <property type="match status" value="2"/>
</dbReference>
<evidence type="ECO:0000313" key="4">
    <source>
        <dbReference type="EMBL" id="MBP1466310.1"/>
    </source>
</evidence>